<dbReference type="EMBL" id="JAAAID010000293">
    <property type="protein sequence ID" value="KAG0019354.1"/>
    <property type="molecule type" value="Genomic_DNA"/>
</dbReference>
<dbReference type="Gene3D" id="3.40.720.10">
    <property type="entry name" value="Alkaline Phosphatase, subunit A"/>
    <property type="match status" value="1"/>
</dbReference>
<evidence type="ECO:0008006" key="5">
    <source>
        <dbReference type="Google" id="ProtNLM"/>
    </source>
</evidence>
<protein>
    <recommendedName>
        <fullName evidence="5">F-box domain-containing protein</fullName>
    </recommendedName>
</protein>
<proteinExistence type="predicted"/>
<organism evidence="3 4">
    <name type="scientific">Entomortierella chlamydospora</name>
    <dbReference type="NCBI Taxonomy" id="101097"/>
    <lineage>
        <taxon>Eukaryota</taxon>
        <taxon>Fungi</taxon>
        <taxon>Fungi incertae sedis</taxon>
        <taxon>Mucoromycota</taxon>
        <taxon>Mortierellomycotina</taxon>
        <taxon>Mortierellomycetes</taxon>
        <taxon>Mortierellales</taxon>
        <taxon>Mortierellaceae</taxon>
        <taxon>Entomortierella</taxon>
    </lineage>
</organism>
<dbReference type="PANTHER" id="PTHR10974">
    <property type="entry name" value="FI08016P-RELATED"/>
    <property type="match status" value="1"/>
</dbReference>
<feature type="compositionally biased region" description="Acidic residues" evidence="1">
    <location>
        <begin position="81"/>
        <end position="98"/>
    </location>
</feature>
<keyword evidence="2" id="KW-0472">Membrane</keyword>
<dbReference type="SUPFAM" id="SSF53649">
    <property type="entry name" value="Alkaline phosphatase-like"/>
    <property type="match status" value="1"/>
</dbReference>
<keyword evidence="4" id="KW-1185">Reference proteome</keyword>
<feature type="compositionally biased region" description="Polar residues" evidence="1">
    <location>
        <begin position="1"/>
        <end position="10"/>
    </location>
</feature>
<evidence type="ECO:0000256" key="1">
    <source>
        <dbReference type="SAM" id="MobiDB-lite"/>
    </source>
</evidence>
<dbReference type="InterPro" id="IPR017850">
    <property type="entry name" value="Alkaline_phosphatase_core_sf"/>
</dbReference>
<dbReference type="GO" id="GO:0005615">
    <property type="term" value="C:extracellular space"/>
    <property type="evidence" value="ECO:0007669"/>
    <property type="project" value="TreeGrafter"/>
</dbReference>
<accession>A0A9P6N0C4</accession>
<reference evidence="3" key="1">
    <citation type="journal article" date="2020" name="Fungal Divers.">
        <title>Resolving the Mortierellaceae phylogeny through synthesis of multi-gene phylogenetics and phylogenomics.</title>
        <authorList>
            <person name="Vandepol N."/>
            <person name="Liber J."/>
            <person name="Desiro A."/>
            <person name="Na H."/>
            <person name="Kennedy M."/>
            <person name="Barry K."/>
            <person name="Grigoriev I.V."/>
            <person name="Miller A.N."/>
            <person name="O'Donnell K."/>
            <person name="Stajich J.E."/>
            <person name="Bonito G."/>
        </authorList>
    </citation>
    <scope>NUCLEOTIDE SEQUENCE</scope>
    <source>
        <strain evidence="3">NRRL 2769</strain>
    </source>
</reference>
<dbReference type="InterPro" id="IPR032675">
    <property type="entry name" value="LRR_dom_sf"/>
</dbReference>
<dbReference type="Pfam" id="PF02995">
    <property type="entry name" value="DUF229"/>
    <property type="match status" value="1"/>
</dbReference>
<keyword evidence="2" id="KW-0812">Transmembrane</keyword>
<feature type="transmembrane region" description="Helical" evidence="2">
    <location>
        <begin position="133"/>
        <end position="156"/>
    </location>
</feature>
<comment type="caution">
    <text evidence="3">The sequence shown here is derived from an EMBL/GenBank/DDBJ whole genome shotgun (WGS) entry which is preliminary data.</text>
</comment>
<feature type="region of interest" description="Disordered" evidence="1">
    <location>
        <begin position="1"/>
        <end position="108"/>
    </location>
</feature>
<dbReference type="SUPFAM" id="SSF52047">
    <property type="entry name" value="RNI-like"/>
    <property type="match status" value="1"/>
</dbReference>
<dbReference type="Proteomes" id="UP000703661">
    <property type="component" value="Unassembled WGS sequence"/>
</dbReference>
<dbReference type="InterPro" id="IPR004245">
    <property type="entry name" value="DUF229"/>
</dbReference>
<evidence type="ECO:0000256" key="2">
    <source>
        <dbReference type="SAM" id="Phobius"/>
    </source>
</evidence>
<gene>
    <name evidence="3" type="ORF">BGZ80_005945</name>
</gene>
<evidence type="ECO:0000313" key="4">
    <source>
        <dbReference type="Proteomes" id="UP000703661"/>
    </source>
</evidence>
<feature type="compositionally biased region" description="Basic and acidic residues" evidence="1">
    <location>
        <begin position="28"/>
        <end position="37"/>
    </location>
</feature>
<sequence>MAGSVDSAQFASPRRVYSSLDQGGGQTQDREQGRQSEDMLFPQSQHSHNDSKNSSNNSECESDNEEHNGNDFCVPIPSQSDDGDDDDDDSDEDYDLEYMGDNAPLSNSVQYHQIKSGQRSAKNHSGASHACKILAIVISTAAIVSIAVVLLSRLHFNKTSLQNSNNETDTQPDNRVLKPPAGISIDDFKLSDFQLPPWDWDINSFEPINITNGPKFTHIQWRNGEQYLQVSCPQPDYHYYFPSFSKDEFRVHPSTTDHESHTEDLLHLGKEPYVFVLCPPGINNTNIVFREFDLLDDKVLSAPPHVDGTLDAPQPLLDDVVMILVDAISRAKFTIEMKTVVETLNNINTTATNREQGHRIFDFEHYNVLGQNSPPNKAYIYSGQSFENMRDGPKHWIWDVYEEQGFNTAHTDGECGGVQGISDYTTGAISLEYAQLNQRIPAQYQMPQSVWCQNHDMHVVSNVWGQSCTLPENVDYDTALMGGMRWDTPYCAGEKAIHEHIMDNLKGWLAYTKGKRRFATALVIMADHGLHYGRETYTFPGFIHHKIPPLFIALPNQFLNARPDFVEALEQNQNRILSHLDLHQTFIHLAYGDIPAPTDGRSYAEFMTEFIADETFRQQFHEGAPNGTSYAQTYGQSLLLPIEESRNCNTAGIPHAFCAFQPFLNLDPGKAVDATFLRGALVLLANHMNNLTRTYRVDDICQATSTVLQPNVDVPSATNTFEDIGTEDLVMESAYASGVTSRMPRQQQGGRHREETRVFFFMVRDRHRPARKYSVTMREDDTVMGIGDSITIQQMSAYASAWFSCSRRISAGGRAVEMTVPSPLEIPEILSLIASHVSEGSLPDCARVSKFWHQVFACHIWRDITIGQFPPGPSLEEMQSYRTLIRTLTYKCVPEHKDLSLVCPNLESLTVPLYHFKNAQDPMHSWSIHDFTAMIRAHSQISSISLIFGVDCDSASIWQMMSELGNLKTLCVRGLAIPQDGIEYFSRTCARLESLSLEGYQFSSESNFGSMSFPKMQQLQLSTYMHSSPTDDLELIRRCPELHKLVWCNISGRHDPTSTTEFHRLAVANTWPSLESLTIDNHSLTDDKLAGIFRSMRRITTLRFGEGFGPLSFKALRPHFTVVKELGLATCEQVTSAMIQEFLSSCPLLERFEGPRIHADAITKGRPWVCTMLKHISVCIDIDPVTADQAQPLVFDQISRLTHLETLNLNASLRSRALEEYREYQTDPATGAVLLPLQGSIDLRLEKGLEKLSSLKQLREFRFKGTTQKMEADEVDWMAEHWEFLESICGLLNTDRARNEELAERFRSYGVLI</sequence>
<evidence type="ECO:0000313" key="3">
    <source>
        <dbReference type="EMBL" id="KAG0019354.1"/>
    </source>
</evidence>
<dbReference type="PANTHER" id="PTHR10974:SF1">
    <property type="entry name" value="FI08016P-RELATED"/>
    <property type="match status" value="1"/>
</dbReference>
<keyword evidence="2" id="KW-1133">Transmembrane helix</keyword>
<dbReference type="Gene3D" id="3.80.10.10">
    <property type="entry name" value="Ribonuclease Inhibitor"/>
    <property type="match status" value="1"/>
</dbReference>
<name>A0A9P6N0C4_9FUNG</name>